<feature type="region of interest" description="Disordered" evidence="1">
    <location>
        <begin position="373"/>
        <end position="417"/>
    </location>
</feature>
<comment type="caution">
    <text evidence="2">The sequence shown here is derived from an EMBL/GenBank/DDBJ whole genome shotgun (WGS) entry which is preliminary data.</text>
</comment>
<dbReference type="OMA" id="FVREDET"/>
<sequence length="484" mass="53787">MSGKTEISQQPRRKGWKHQVIVHLLKVTRLPTDLSSPGIDITPHHTVRKNTLKVTVLYDSLQIPLGDFPMLMNECVINQRLACQFCVSKPETQAKLYLYIDQAYSSGLTGHLALDLHEFVREDDSEVYVKYPLYANTSNQCRGPAVKILIRYLGVKKVKPFADEENDIFLLPHQRIEELQKSRVCSTEDDAISLHDSCSSLVDLSHLETTLSEIGEKLKSLVSSFKSKDFFPNGDYPFRDIECQSSTTSPLLSSFHTGTSVDSRSEICEEQCTDSDDVFDSSVDSGNLGYPPSIPRISRTLSGFSYNTSNLRFSQADRQGMGISNDVDSEPWSSHSSTQRNSLSHQDHCSEECFICSLQVLDSYEGIQASLSRSRSAFPGPTSKLSNVSQASTAKMYVPAESQPSKSGEKEHVPSARKGPSLLKGLFSAVIVAGVSFLGVRNSSGGRSQSNDRKVRSVKSSQDSFSASDIRHESSSRRRYSFRY</sequence>
<feature type="region of interest" description="Disordered" evidence="1">
    <location>
        <begin position="316"/>
        <end position="341"/>
    </location>
</feature>
<reference evidence="2" key="1">
    <citation type="submission" date="2021-08" db="EMBL/GenBank/DDBJ databases">
        <title>WGS assembly of Ceratopteris richardii.</title>
        <authorList>
            <person name="Marchant D.B."/>
            <person name="Chen G."/>
            <person name="Jenkins J."/>
            <person name="Shu S."/>
            <person name="Leebens-Mack J."/>
            <person name="Grimwood J."/>
            <person name="Schmutz J."/>
            <person name="Soltis P."/>
            <person name="Soltis D."/>
            <person name="Chen Z.-H."/>
        </authorList>
    </citation>
    <scope>NUCLEOTIDE SEQUENCE</scope>
    <source>
        <strain evidence="2">Whitten #5841</strain>
        <tissue evidence="2">Leaf</tissue>
    </source>
</reference>
<evidence type="ECO:0000313" key="3">
    <source>
        <dbReference type="Proteomes" id="UP000825935"/>
    </source>
</evidence>
<feature type="region of interest" description="Disordered" evidence="1">
    <location>
        <begin position="442"/>
        <end position="484"/>
    </location>
</feature>
<proteinExistence type="predicted"/>
<keyword evidence="3" id="KW-1185">Reference proteome</keyword>
<evidence type="ECO:0000313" key="2">
    <source>
        <dbReference type="EMBL" id="KAH7447467.1"/>
    </source>
</evidence>
<gene>
    <name evidence="2" type="ORF">KP509_01G108200</name>
</gene>
<feature type="compositionally biased region" description="Polar residues" evidence="1">
    <location>
        <begin position="458"/>
        <end position="467"/>
    </location>
</feature>
<dbReference type="AlphaFoldDB" id="A0A8T2VG37"/>
<dbReference type="Proteomes" id="UP000825935">
    <property type="component" value="Chromosome 1"/>
</dbReference>
<protein>
    <submittedName>
        <fullName evidence="2">Uncharacterized protein</fullName>
    </submittedName>
</protein>
<feature type="compositionally biased region" description="Polar residues" evidence="1">
    <location>
        <begin position="383"/>
        <end position="393"/>
    </location>
</feature>
<evidence type="ECO:0000256" key="1">
    <source>
        <dbReference type="SAM" id="MobiDB-lite"/>
    </source>
</evidence>
<dbReference type="EMBL" id="CM035406">
    <property type="protein sequence ID" value="KAH7447467.1"/>
    <property type="molecule type" value="Genomic_DNA"/>
</dbReference>
<dbReference type="EMBL" id="CM035406">
    <property type="protein sequence ID" value="KAH7447468.1"/>
    <property type="molecule type" value="Genomic_DNA"/>
</dbReference>
<organism evidence="2 3">
    <name type="scientific">Ceratopteris richardii</name>
    <name type="common">Triangle waterfern</name>
    <dbReference type="NCBI Taxonomy" id="49495"/>
    <lineage>
        <taxon>Eukaryota</taxon>
        <taxon>Viridiplantae</taxon>
        <taxon>Streptophyta</taxon>
        <taxon>Embryophyta</taxon>
        <taxon>Tracheophyta</taxon>
        <taxon>Polypodiopsida</taxon>
        <taxon>Polypodiidae</taxon>
        <taxon>Polypodiales</taxon>
        <taxon>Pteridineae</taxon>
        <taxon>Pteridaceae</taxon>
        <taxon>Parkerioideae</taxon>
        <taxon>Ceratopteris</taxon>
    </lineage>
</organism>
<name>A0A8T2VG37_CERRI</name>
<dbReference type="OrthoDB" id="1922857at2759"/>
<accession>A0A8T2VG37</accession>
<feature type="compositionally biased region" description="Polar residues" evidence="1">
    <location>
        <begin position="331"/>
        <end position="341"/>
    </location>
</feature>